<dbReference type="InterPro" id="IPR042099">
    <property type="entry name" value="ANL_N_sf"/>
</dbReference>
<accession>A0A7C4EU62</accession>
<keyword evidence="1 6" id="KW-0436">Ligase</keyword>
<comment type="catalytic activity">
    <reaction evidence="4">
        <text>a long-chain fatty acid + ATP + CoA = a long-chain fatty acyl-CoA + AMP + diphosphate</text>
        <dbReference type="Rhea" id="RHEA:15421"/>
        <dbReference type="ChEBI" id="CHEBI:30616"/>
        <dbReference type="ChEBI" id="CHEBI:33019"/>
        <dbReference type="ChEBI" id="CHEBI:57287"/>
        <dbReference type="ChEBI" id="CHEBI:57560"/>
        <dbReference type="ChEBI" id="CHEBI:83139"/>
        <dbReference type="ChEBI" id="CHEBI:456215"/>
        <dbReference type="EC" id="6.2.1.3"/>
    </reaction>
    <physiologicalReaction direction="left-to-right" evidence="4">
        <dbReference type="Rhea" id="RHEA:15422"/>
    </physiologicalReaction>
</comment>
<dbReference type="Gene3D" id="3.30.300.30">
    <property type="match status" value="1"/>
</dbReference>
<feature type="domain" description="AMP-dependent synthetase/ligase" evidence="5">
    <location>
        <begin position="19"/>
        <end position="435"/>
    </location>
</feature>
<reference evidence="6" key="1">
    <citation type="journal article" date="2020" name="mSystems">
        <title>Genome- and Community-Level Interaction Insights into Carbon Utilization and Element Cycling Functions of Hydrothermarchaeota in Hydrothermal Sediment.</title>
        <authorList>
            <person name="Zhou Z."/>
            <person name="Liu Y."/>
            <person name="Xu W."/>
            <person name="Pan J."/>
            <person name="Luo Z.H."/>
            <person name="Li M."/>
        </authorList>
    </citation>
    <scope>NUCLEOTIDE SEQUENCE [LARGE SCALE GENOMIC DNA]</scope>
    <source>
        <strain evidence="6">SpSt-769</strain>
    </source>
</reference>
<dbReference type="InterPro" id="IPR000873">
    <property type="entry name" value="AMP-dep_synth/lig_dom"/>
</dbReference>
<comment type="caution">
    <text evidence="6">The sequence shown here is derived from an EMBL/GenBank/DDBJ whole genome shotgun (WGS) entry which is preliminary data.</text>
</comment>
<dbReference type="InterPro" id="IPR020845">
    <property type="entry name" value="AMP-binding_CS"/>
</dbReference>
<protein>
    <submittedName>
        <fullName evidence="6">Long-chain fatty acid--CoA ligase</fullName>
    </submittedName>
</protein>
<dbReference type="PANTHER" id="PTHR43272">
    <property type="entry name" value="LONG-CHAIN-FATTY-ACID--COA LIGASE"/>
    <property type="match status" value="1"/>
</dbReference>
<dbReference type="Pfam" id="PF00501">
    <property type="entry name" value="AMP-binding"/>
    <property type="match status" value="1"/>
</dbReference>
<evidence type="ECO:0000259" key="5">
    <source>
        <dbReference type="Pfam" id="PF00501"/>
    </source>
</evidence>
<dbReference type="Pfam" id="PF23562">
    <property type="entry name" value="AMP-binding_C_3"/>
    <property type="match status" value="1"/>
</dbReference>
<dbReference type="SUPFAM" id="SSF56801">
    <property type="entry name" value="Acetyl-CoA synthetase-like"/>
    <property type="match status" value="1"/>
</dbReference>
<dbReference type="InterPro" id="IPR045851">
    <property type="entry name" value="AMP-bd_C_sf"/>
</dbReference>
<dbReference type="InterPro" id="IPR020459">
    <property type="entry name" value="AMP-binding"/>
</dbReference>
<dbReference type="Gene3D" id="3.40.50.12780">
    <property type="entry name" value="N-terminal domain of ligase-like"/>
    <property type="match status" value="1"/>
</dbReference>
<evidence type="ECO:0000256" key="2">
    <source>
        <dbReference type="ARBA" id="ARBA00022832"/>
    </source>
</evidence>
<evidence type="ECO:0000256" key="4">
    <source>
        <dbReference type="ARBA" id="ARBA00024484"/>
    </source>
</evidence>
<proteinExistence type="predicted"/>
<dbReference type="PRINTS" id="PR00154">
    <property type="entry name" value="AMPBINDING"/>
</dbReference>
<name>A0A7C4EU62_9BACT</name>
<dbReference type="PANTHER" id="PTHR43272:SF32">
    <property type="entry name" value="AMP-DEPENDENT SYNTHETASE_LIGASE DOMAIN-CONTAINING PROTEIN"/>
    <property type="match status" value="1"/>
</dbReference>
<keyword evidence="3" id="KW-0443">Lipid metabolism</keyword>
<evidence type="ECO:0000256" key="3">
    <source>
        <dbReference type="ARBA" id="ARBA00023098"/>
    </source>
</evidence>
<dbReference type="GO" id="GO:0016020">
    <property type="term" value="C:membrane"/>
    <property type="evidence" value="ECO:0007669"/>
    <property type="project" value="TreeGrafter"/>
</dbReference>
<evidence type="ECO:0000256" key="1">
    <source>
        <dbReference type="ARBA" id="ARBA00022598"/>
    </source>
</evidence>
<keyword evidence="2" id="KW-0276">Fatty acid metabolism</keyword>
<gene>
    <name evidence="6" type="ORF">ENV54_07635</name>
</gene>
<sequence>MKVDDAKSSNTTLPKLLLHNAQLYRDRVAMRTKYKGIWREISWQGYANRVAQFCWGLMELGMKKGDHASILGENCPEWVFADLAIQSLGGVSVGVYPTNSVEQVRYILDHSRSKVVVVKDQEQADKVLAAKADLPELQAIVVIDMKGLAHYEDPLLISYKDVEKKGAEVLAQQPEAFSEIAEATQPDDVAFIVYTSGTTGPPKGAMISHRNIIHQVITTLQPVLHFTDQDSLLSYLPLCHIFERNLSMAMPLVFGYVVNFAESIDTVQENIREISPTFFAAVPRILEKLHSSVQIKLQNSTPLKRLGFRFGEWVGKKIVPYKMKRISLPLRLRPLYGLAYLVSFRPVREKLGLLRCRCIMSGGAPIAPEVLAFFRQLGITTIEMYGLTETSGGCTGPLHEIKHGSVGQPSTGLEFKLADDGEILFKGDSVFSGYYRDDAATAEILRDGWLHTGDVGKLDDDGHLYIVDRKKDIIITSGGKNISPSEIENKLKCSPYIKEAIIVGDGRKFVTSLIQIDYDNVGNWAQNNKVAFTTYKSLATNPIIYRLIEDEVQAVNAGLAQVEKIKKFKILEKELDQDDEELTATQKVKRKVIAKRFQKEIEEMYRSA</sequence>
<dbReference type="PROSITE" id="PS00455">
    <property type="entry name" value="AMP_BINDING"/>
    <property type="match status" value="1"/>
</dbReference>
<organism evidence="6">
    <name type="scientific">Desulfomonile tiedjei</name>
    <dbReference type="NCBI Taxonomy" id="2358"/>
    <lineage>
        <taxon>Bacteria</taxon>
        <taxon>Pseudomonadati</taxon>
        <taxon>Thermodesulfobacteriota</taxon>
        <taxon>Desulfomonilia</taxon>
        <taxon>Desulfomonilales</taxon>
        <taxon>Desulfomonilaceae</taxon>
        <taxon>Desulfomonile</taxon>
    </lineage>
</organism>
<dbReference type="EMBL" id="DTGT01000239">
    <property type="protein sequence ID" value="HGH61152.1"/>
    <property type="molecule type" value="Genomic_DNA"/>
</dbReference>
<evidence type="ECO:0000313" key="6">
    <source>
        <dbReference type="EMBL" id="HGH61152.1"/>
    </source>
</evidence>
<dbReference type="GO" id="GO:0004467">
    <property type="term" value="F:long-chain fatty acid-CoA ligase activity"/>
    <property type="evidence" value="ECO:0007669"/>
    <property type="project" value="UniProtKB-EC"/>
</dbReference>
<dbReference type="AlphaFoldDB" id="A0A7C4EU62"/>